<name>F2BX84_9FIRM</name>
<reference evidence="1 2" key="1">
    <citation type="submission" date="2011-02" db="EMBL/GenBank/DDBJ databases">
        <authorList>
            <person name="Muzny D."/>
            <person name="Qin X."/>
            <person name="Deng J."/>
            <person name="Jiang H."/>
            <person name="Liu Y."/>
            <person name="Qu J."/>
            <person name="Song X.-Z."/>
            <person name="Zhang L."/>
            <person name="Thornton R."/>
            <person name="Coyle M."/>
            <person name="Francisco L."/>
            <person name="Jackson L."/>
            <person name="Javaid M."/>
            <person name="Korchina V."/>
            <person name="Kovar C."/>
            <person name="Mata R."/>
            <person name="Mathew T."/>
            <person name="Ngo R."/>
            <person name="Nguyen L."/>
            <person name="Nguyen N."/>
            <person name="Okwuonu G."/>
            <person name="Ongeri F."/>
            <person name="Pham C."/>
            <person name="Simmons D."/>
            <person name="Wilczek-Boney K."/>
            <person name="Hale W."/>
            <person name="Jakkamsetti A."/>
            <person name="Pham P."/>
            <person name="Ruth R."/>
            <person name="San Lucas F."/>
            <person name="Warren J."/>
            <person name="Zhang J."/>
            <person name="Zhao Z."/>
            <person name="Zhou C."/>
            <person name="Zhu D."/>
            <person name="Lee S."/>
            <person name="Bess C."/>
            <person name="Blankenburg K."/>
            <person name="Forbes L."/>
            <person name="Fu Q."/>
            <person name="Gubbala S."/>
            <person name="Hirani K."/>
            <person name="Jayaseelan J.C."/>
            <person name="Lara F."/>
            <person name="Munidasa M."/>
            <person name="Palculict T."/>
            <person name="Patil S."/>
            <person name="Pu L.-L."/>
            <person name="Saada N."/>
            <person name="Tang L."/>
            <person name="Weissenberger G."/>
            <person name="Zhu Y."/>
            <person name="Hemphill L."/>
            <person name="Shang Y."/>
            <person name="Youmans B."/>
            <person name="Ayvaz T."/>
            <person name="Ross M."/>
            <person name="Santibanez J."/>
            <person name="Aqrawi P."/>
            <person name="Gross S."/>
            <person name="Joshi V."/>
            <person name="Fowler G."/>
            <person name="Nazareth L."/>
            <person name="Reid J."/>
            <person name="Worley K."/>
            <person name="Petrosino J."/>
            <person name="Highlander S."/>
            <person name="Gibbs R."/>
        </authorList>
    </citation>
    <scope>NUCLEOTIDE SEQUENCE [LARGE SCALE GENOMIC DNA]</scope>
    <source>
        <strain evidence="1 2">DSM 19965</strain>
    </source>
</reference>
<dbReference type="HOGENOM" id="CLU_1658056_0_0_9"/>
<protein>
    <submittedName>
        <fullName evidence="1">Uncharacterized protein</fullName>
    </submittedName>
</protein>
<evidence type="ECO:0000313" key="2">
    <source>
        <dbReference type="Proteomes" id="UP000003503"/>
    </source>
</evidence>
<comment type="caution">
    <text evidence="1">The sequence shown here is derived from an EMBL/GenBank/DDBJ whole genome shotgun (WGS) entry which is preliminary data.</text>
</comment>
<organism evidence="1 2">
    <name type="scientific">Dialister micraerophilus DSM 19965</name>
    <dbReference type="NCBI Taxonomy" id="888062"/>
    <lineage>
        <taxon>Bacteria</taxon>
        <taxon>Bacillati</taxon>
        <taxon>Bacillota</taxon>
        <taxon>Negativicutes</taxon>
        <taxon>Veillonellales</taxon>
        <taxon>Veillonellaceae</taxon>
        <taxon>Dialister</taxon>
    </lineage>
</organism>
<dbReference type="AlphaFoldDB" id="F2BX84"/>
<keyword evidence="2" id="KW-1185">Reference proteome</keyword>
<gene>
    <name evidence="1" type="ORF">HMPREF9083_0772</name>
</gene>
<dbReference type="Proteomes" id="UP000003503">
    <property type="component" value="Unassembled WGS sequence"/>
</dbReference>
<proteinExistence type="predicted"/>
<dbReference type="STRING" id="888062.HMPREF9083_0772"/>
<dbReference type="EMBL" id="AFBB01000016">
    <property type="protein sequence ID" value="EGF13649.1"/>
    <property type="molecule type" value="Genomic_DNA"/>
</dbReference>
<sequence>MLELEQTFYNYFDYTLCISFFGYFLKGAIMNFDEISFPDFYRGIYYVLGSDVSMAEFFREFLDMITKISPDWRYEPELSMSISNSVCKKCIFYGPSRKMSRMILKKFDPSPLEYHLSLLDEEVIQTLSFFIGLDKYDLPARPSSFSLVLKYLLCKSAAY</sequence>
<accession>F2BX84</accession>
<evidence type="ECO:0000313" key="1">
    <source>
        <dbReference type="EMBL" id="EGF13649.1"/>
    </source>
</evidence>